<organism evidence="1 2">
    <name type="scientific">Taxus chinensis</name>
    <name type="common">Chinese yew</name>
    <name type="synonym">Taxus wallichiana var. chinensis</name>
    <dbReference type="NCBI Taxonomy" id="29808"/>
    <lineage>
        <taxon>Eukaryota</taxon>
        <taxon>Viridiplantae</taxon>
        <taxon>Streptophyta</taxon>
        <taxon>Embryophyta</taxon>
        <taxon>Tracheophyta</taxon>
        <taxon>Spermatophyta</taxon>
        <taxon>Pinopsida</taxon>
        <taxon>Pinidae</taxon>
        <taxon>Conifers II</taxon>
        <taxon>Cupressales</taxon>
        <taxon>Taxaceae</taxon>
        <taxon>Taxus</taxon>
    </lineage>
</organism>
<reference evidence="1 2" key="1">
    <citation type="journal article" date="2021" name="Nat. Plants">
        <title>The Taxus genome provides insights into paclitaxel biosynthesis.</title>
        <authorList>
            <person name="Xiong X."/>
            <person name="Gou J."/>
            <person name="Liao Q."/>
            <person name="Li Y."/>
            <person name="Zhou Q."/>
            <person name="Bi G."/>
            <person name="Li C."/>
            <person name="Du R."/>
            <person name="Wang X."/>
            <person name="Sun T."/>
            <person name="Guo L."/>
            <person name="Liang H."/>
            <person name="Lu P."/>
            <person name="Wu Y."/>
            <person name="Zhang Z."/>
            <person name="Ro D.K."/>
            <person name="Shang Y."/>
            <person name="Huang S."/>
            <person name="Yan J."/>
        </authorList>
    </citation>
    <scope>NUCLEOTIDE SEQUENCE [LARGE SCALE GENOMIC DNA]</scope>
    <source>
        <strain evidence="1">Ta-2019</strain>
    </source>
</reference>
<evidence type="ECO:0000313" key="2">
    <source>
        <dbReference type="Proteomes" id="UP000824469"/>
    </source>
</evidence>
<dbReference type="Proteomes" id="UP000824469">
    <property type="component" value="Unassembled WGS sequence"/>
</dbReference>
<sequence length="51" mass="5289">GDVVVVGILEIVVDIGGVDAIVSVFDMDVDEGLDVMGRDMVGVEIGIDVNE</sequence>
<proteinExistence type="predicted"/>
<feature type="non-terminal residue" evidence="1">
    <location>
        <position position="51"/>
    </location>
</feature>
<feature type="non-terminal residue" evidence="1">
    <location>
        <position position="1"/>
    </location>
</feature>
<keyword evidence="2" id="KW-1185">Reference proteome</keyword>
<comment type="caution">
    <text evidence="1">The sequence shown here is derived from an EMBL/GenBank/DDBJ whole genome shotgun (WGS) entry which is preliminary data.</text>
</comment>
<evidence type="ECO:0000313" key="1">
    <source>
        <dbReference type="EMBL" id="KAH9294868.1"/>
    </source>
</evidence>
<gene>
    <name evidence="1" type="ORF">KI387_038456</name>
</gene>
<name>A0AA38C9M3_TAXCH</name>
<accession>A0AA38C9M3</accession>
<dbReference type="EMBL" id="JAHRHJ020000011">
    <property type="protein sequence ID" value="KAH9294868.1"/>
    <property type="molecule type" value="Genomic_DNA"/>
</dbReference>
<protein>
    <submittedName>
        <fullName evidence="1">Uncharacterized protein</fullName>
    </submittedName>
</protein>
<dbReference type="AlphaFoldDB" id="A0AA38C9M3"/>